<dbReference type="InterPro" id="IPR046829">
    <property type="entry name" value="Calmod_bind_C"/>
</dbReference>
<evidence type="ECO:0000259" key="9">
    <source>
        <dbReference type="Pfam" id="PF07887"/>
    </source>
</evidence>
<comment type="subcellular location">
    <subcellularLocation>
        <location evidence="1">Nucleus</location>
    </subcellularLocation>
</comment>
<dbReference type="GO" id="GO:0003677">
    <property type="term" value="F:DNA binding"/>
    <property type="evidence" value="ECO:0007669"/>
    <property type="project" value="UniProtKB-KW"/>
</dbReference>
<protein>
    <submittedName>
        <fullName evidence="12">Protein SAR DEFICIENT 1</fullName>
    </submittedName>
</protein>
<keyword evidence="4" id="KW-0238">DNA-binding</keyword>
<dbReference type="Pfam" id="PF20452">
    <property type="entry name" value="Calmod_bind_C"/>
    <property type="match status" value="1"/>
</dbReference>
<keyword evidence="3" id="KW-0805">Transcription regulation</keyword>
<feature type="domain" description="Calmodulin binding protein-like N-terminal" evidence="9">
    <location>
        <begin position="91"/>
        <end position="234"/>
    </location>
</feature>
<dbReference type="GO" id="GO:0005634">
    <property type="term" value="C:nucleus"/>
    <property type="evidence" value="ECO:0007669"/>
    <property type="project" value="UniProtKB-SubCell"/>
</dbReference>
<evidence type="ECO:0000256" key="7">
    <source>
        <dbReference type="ARBA" id="ARBA00023242"/>
    </source>
</evidence>
<feature type="domain" description="Calmodulin binding protein C-terminal" evidence="11">
    <location>
        <begin position="317"/>
        <end position="373"/>
    </location>
</feature>
<feature type="region of interest" description="Disordered" evidence="8">
    <location>
        <begin position="1"/>
        <end position="24"/>
    </location>
</feature>
<reference evidence="12 13" key="1">
    <citation type="submission" date="2024-04" db="EMBL/GenBank/DDBJ databases">
        <title>Genome assembly C_amara_ONT_v2.</title>
        <authorList>
            <person name="Yant L."/>
            <person name="Moore C."/>
            <person name="Slenker M."/>
        </authorList>
    </citation>
    <scope>NUCLEOTIDE SEQUENCE [LARGE SCALE GENOMIC DNA]</scope>
    <source>
        <tissue evidence="12">Leaf</tissue>
    </source>
</reference>
<comment type="similarity">
    <text evidence="2">Belongs to the plant ACBP60 protein family.</text>
</comment>
<evidence type="ECO:0000256" key="5">
    <source>
        <dbReference type="ARBA" id="ARBA00023159"/>
    </source>
</evidence>
<evidence type="ECO:0000256" key="8">
    <source>
        <dbReference type="SAM" id="MobiDB-lite"/>
    </source>
</evidence>
<organism evidence="12 13">
    <name type="scientific">Cardamine amara subsp. amara</name>
    <dbReference type="NCBI Taxonomy" id="228776"/>
    <lineage>
        <taxon>Eukaryota</taxon>
        <taxon>Viridiplantae</taxon>
        <taxon>Streptophyta</taxon>
        <taxon>Embryophyta</taxon>
        <taxon>Tracheophyta</taxon>
        <taxon>Spermatophyta</taxon>
        <taxon>Magnoliopsida</taxon>
        <taxon>eudicotyledons</taxon>
        <taxon>Gunneridae</taxon>
        <taxon>Pentapetalae</taxon>
        <taxon>rosids</taxon>
        <taxon>malvids</taxon>
        <taxon>Brassicales</taxon>
        <taxon>Brassicaceae</taxon>
        <taxon>Cardamineae</taxon>
        <taxon>Cardamine</taxon>
    </lineage>
</organism>
<dbReference type="EMBL" id="JBANAX010000259">
    <property type="protein sequence ID" value="KAL1216837.1"/>
    <property type="molecule type" value="Genomic_DNA"/>
</dbReference>
<sequence>MAGKRTLLYQDLDSDQENKPEKRMKSLPSIASVVGAMITENNMKSFTAALEPVLRKVVRQEMEYGISKKFRSFSRSSSFRVEAPENYTPTLKLVFRKNLMTPIFTGSKISDVDNNPLEIILVDDSNTPVNLHRPIKLDIVTLHGNFPLGEKWSSDEFEDNIVKERDGKRPLLAGDVSVTVRNGVATIGEIEFTDNSSWVRSHKFRIGVKVAKGSSGQGVAVYEAMTEPFRVKDHRGELYKKHHPPMLEDEVWRLEKIGKEGAFHKKLSSHKINTVQDFLKLSAVDLDKLRQIMGPGMSDKMWEVTLKHARECVLGNKLYIFRESNSVVTLNPICQVVKANINGHVFSGREAPNQHYIKNLVRQAYANWNSLEVDENSMNEVALLTQGDILGQQYGGNHYHNMEINRSYQQNGYVAERSSTNNLENINEGYITTPVEYGICFNITGSSSSQDHHINSFQHPHLR</sequence>
<dbReference type="Pfam" id="PF20451">
    <property type="entry name" value="Calmod_bind_M"/>
    <property type="match status" value="1"/>
</dbReference>
<keyword evidence="7" id="KW-0539">Nucleus</keyword>
<gene>
    <name evidence="12" type="ORF">V5N11_025326</name>
</gene>
<dbReference type="InterPro" id="IPR046830">
    <property type="entry name" value="Calmod_bind_M"/>
</dbReference>
<keyword evidence="5" id="KW-0010">Activator</keyword>
<evidence type="ECO:0000256" key="4">
    <source>
        <dbReference type="ARBA" id="ARBA00023125"/>
    </source>
</evidence>
<dbReference type="Proteomes" id="UP001558713">
    <property type="component" value="Unassembled WGS sequence"/>
</dbReference>
<feature type="domain" description="Calmodulin binding protein central" evidence="10">
    <location>
        <begin position="246"/>
        <end position="312"/>
    </location>
</feature>
<dbReference type="Pfam" id="PF07887">
    <property type="entry name" value="Calmodulin_bind"/>
    <property type="match status" value="1"/>
</dbReference>
<dbReference type="InterPro" id="IPR046831">
    <property type="entry name" value="Calmodulin_bind_N"/>
</dbReference>
<proteinExistence type="inferred from homology"/>
<evidence type="ECO:0000256" key="6">
    <source>
        <dbReference type="ARBA" id="ARBA00023163"/>
    </source>
</evidence>
<evidence type="ECO:0000313" key="13">
    <source>
        <dbReference type="Proteomes" id="UP001558713"/>
    </source>
</evidence>
<keyword evidence="6" id="KW-0804">Transcription</keyword>
<comment type="caution">
    <text evidence="12">The sequence shown here is derived from an EMBL/GenBank/DDBJ whole genome shotgun (WGS) entry which is preliminary data.</text>
</comment>
<name>A0ABD1BD60_CARAN</name>
<evidence type="ECO:0000256" key="2">
    <source>
        <dbReference type="ARBA" id="ARBA00007214"/>
    </source>
</evidence>
<dbReference type="PANTHER" id="PTHR31713">
    <property type="entry name" value="OS02G0177800 PROTEIN"/>
    <property type="match status" value="1"/>
</dbReference>
<dbReference type="PANTHER" id="PTHR31713:SF42">
    <property type="entry name" value="PROTEIN SAR DEFICIENT 1"/>
    <property type="match status" value="1"/>
</dbReference>
<evidence type="ECO:0000256" key="1">
    <source>
        <dbReference type="ARBA" id="ARBA00004123"/>
    </source>
</evidence>
<dbReference type="AlphaFoldDB" id="A0ABD1BD60"/>
<evidence type="ECO:0000259" key="10">
    <source>
        <dbReference type="Pfam" id="PF20451"/>
    </source>
</evidence>
<accession>A0ABD1BD60</accession>
<evidence type="ECO:0000256" key="3">
    <source>
        <dbReference type="ARBA" id="ARBA00023015"/>
    </source>
</evidence>
<keyword evidence="13" id="KW-1185">Reference proteome</keyword>
<dbReference type="InterPro" id="IPR012416">
    <property type="entry name" value="CBP60"/>
</dbReference>
<evidence type="ECO:0000259" key="11">
    <source>
        <dbReference type="Pfam" id="PF20452"/>
    </source>
</evidence>
<evidence type="ECO:0000313" key="12">
    <source>
        <dbReference type="EMBL" id="KAL1216837.1"/>
    </source>
</evidence>